<evidence type="ECO:0000259" key="2">
    <source>
        <dbReference type="SMART" id="SM00736"/>
    </source>
</evidence>
<dbReference type="SUPFAM" id="SSF49313">
    <property type="entry name" value="Cadherin-like"/>
    <property type="match status" value="1"/>
</dbReference>
<keyword evidence="4" id="KW-1185">Reference proteome</keyword>
<feature type="signal peptide" evidence="1">
    <location>
        <begin position="1"/>
        <end position="25"/>
    </location>
</feature>
<evidence type="ECO:0000313" key="4">
    <source>
        <dbReference type="Proteomes" id="UP000199651"/>
    </source>
</evidence>
<dbReference type="InterPro" id="IPR015919">
    <property type="entry name" value="Cadherin-like_sf"/>
</dbReference>
<dbReference type="STRING" id="504798.SAMN05421871_102274"/>
<dbReference type="InterPro" id="IPR006644">
    <property type="entry name" value="Cadg"/>
</dbReference>
<dbReference type="InterPro" id="IPR013783">
    <property type="entry name" value="Ig-like_fold"/>
</dbReference>
<dbReference type="PANTHER" id="PTHR41349">
    <property type="match status" value="1"/>
</dbReference>
<proteinExistence type="predicted"/>
<sequence length="500" mass="52555">MRTVRIALSTIIAALLLAIGLPAEAAAATFTLDKAEYTVGTPVTATYTTDRPDDQNWVGIYSDPGNAPVNGTYVGPSTAWTYAPGASGTVTLPTTSLSPGAYVAYFLYNDGYTSLAAPVRFTVVGAGSQPPAFLADPTPLRNARVDAAYQAKIVAVDPDGTKPTYHKVSGPSWATVAADGTVSGTPRVADVGVSQVVVSATDGEGLTARATATITVRPVGQKLVPEPVVTAFNVWHSGSQVTDGVTKQLRFLVSSGSDVVGLSESRGTHAKTMADALGWYSVHNGGDLAIISKYPLGATFTAEAGFGARVEFAAGERAVIWDVHLNYTPYGPYDACFDKMSVNKIIARESQSGRVREIESVLNALAPHKAEGIPVFLVGDFNAPSHRDWTPAAASLHCGYTVNWPVSQAVERAGLVDSYRVVNPDPVKMPGNTWSPVYPKHNGSTGVAEPQDRIDFVYSVGPAQPLTSSAVVRGTPAAVPNHAGNEWASDHAAVVTRFRL</sequence>
<evidence type="ECO:0000256" key="1">
    <source>
        <dbReference type="SAM" id="SignalP"/>
    </source>
</evidence>
<dbReference type="InterPro" id="IPR036691">
    <property type="entry name" value="Endo/exonu/phosph_ase_sf"/>
</dbReference>
<dbReference type="InterPro" id="IPR005135">
    <property type="entry name" value="Endo/exonuclease/phosphatase"/>
</dbReference>
<dbReference type="GO" id="GO:0016020">
    <property type="term" value="C:membrane"/>
    <property type="evidence" value="ECO:0007669"/>
    <property type="project" value="InterPro"/>
</dbReference>
<dbReference type="GO" id="GO:0005509">
    <property type="term" value="F:calcium ion binding"/>
    <property type="evidence" value="ECO:0007669"/>
    <property type="project" value="InterPro"/>
</dbReference>
<keyword evidence="3" id="KW-0269">Exonuclease</keyword>
<reference evidence="4" key="1">
    <citation type="submission" date="2016-10" db="EMBL/GenBank/DDBJ databases">
        <authorList>
            <person name="Varghese N."/>
            <person name="Submissions S."/>
        </authorList>
    </citation>
    <scope>NUCLEOTIDE SEQUENCE [LARGE SCALE GENOMIC DNA]</scope>
    <source>
        <strain evidence="4">IBRC-M 10655</strain>
    </source>
</reference>
<dbReference type="Pfam" id="PF03372">
    <property type="entry name" value="Exo_endo_phos"/>
    <property type="match status" value="1"/>
</dbReference>
<evidence type="ECO:0000313" key="3">
    <source>
        <dbReference type="EMBL" id="SDO88375.1"/>
    </source>
</evidence>
<dbReference type="Proteomes" id="UP000199651">
    <property type="component" value="Unassembled WGS sequence"/>
</dbReference>
<gene>
    <name evidence="3" type="ORF">SAMN05192558_105224</name>
</gene>
<keyword evidence="3" id="KW-0540">Nuclease</keyword>
<dbReference type="Gene3D" id="3.60.10.10">
    <property type="entry name" value="Endonuclease/exonuclease/phosphatase"/>
    <property type="match status" value="1"/>
</dbReference>
<dbReference type="AlphaFoldDB" id="A0A1H0N7B5"/>
<keyword evidence="3" id="KW-0378">Hydrolase</keyword>
<keyword evidence="1" id="KW-0732">Signal</keyword>
<dbReference type="EMBL" id="FNJB01000005">
    <property type="protein sequence ID" value="SDO88375.1"/>
    <property type="molecule type" value="Genomic_DNA"/>
</dbReference>
<organism evidence="3 4">
    <name type="scientific">Actinokineospora alba</name>
    <dbReference type="NCBI Taxonomy" id="504798"/>
    <lineage>
        <taxon>Bacteria</taxon>
        <taxon>Bacillati</taxon>
        <taxon>Actinomycetota</taxon>
        <taxon>Actinomycetes</taxon>
        <taxon>Pseudonocardiales</taxon>
        <taxon>Pseudonocardiaceae</taxon>
        <taxon>Actinokineospora</taxon>
    </lineage>
</organism>
<accession>A0A1H0N7B5</accession>
<protein>
    <submittedName>
        <fullName evidence="3">Exonuclease III</fullName>
    </submittedName>
</protein>
<dbReference type="Gene3D" id="2.60.40.10">
    <property type="entry name" value="Immunoglobulins"/>
    <property type="match status" value="1"/>
</dbReference>
<feature type="chain" id="PRO_5038989420" evidence="1">
    <location>
        <begin position="26"/>
        <end position="500"/>
    </location>
</feature>
<dbReference type="Pfam" id="PF05345">
    <property type="entry name" value="He_PIG"/>
    <property type="match status" value="1"/>
</dbReference>
<dbReference type="PANTHER" id="PTHR41349:SF1">
    <property type="entry name" value="PROTEIN CBG08683"/>
    <property type="match status" value="1"/>
</dbReference>
<dbReference type="GO" id="GO:0004527">
    <property type="term" value="F:exonuclease activity"/>
    <property type="evidence" value="ECO:0007669"/>
    <property type="project" value="UniProtKB-KW"/>
</dbReference>
<feature type="domain" description="Dystroglycan-type cadherin-like" evidence="2">
    <location>
        <begin position="133"/>
        <end position="223"/>
    </location>
</feature>
<dbReference type="SMART" id="SM00736">
    <property type="entry name" value="CADG"/>
    <property type="match status" value="1"/>
</dbReference>
<dbReference type="GO" id="GO:0005975">
    <property type="term" value="P:carbohydrate metabolic process"/>
    <property type="evidence" value="ECO:0007669"/>
    <property type="project" value="UniProtKB-ARBA"/>
</dbReference>
<name>A0A1H0N7B5_9PSEU</name>
<dbReference type="SUPFAM" id="SSF56219">
    <property type="entry name" value="DNase I-like"/>
    <property type="match status" value="1"/>
</dbReference>